<proteinExistence type="predicted"/>
<gene>
    <name evidence="1" type="ORF">OPT61_g2591</name>
</gene>
<dbReference type="Proteomes" id="UP001153331">
    <property type="component" value="Unassembled WGS sequence"/>
</dbReference>
<evidence type="ECO:0000313" key="2">
    <source>
        <dbReference type="Proteomes" id="UP001153331"/>
    </source>
</evidence>
<dbReference type="EMBL" id="JAPHNI010000119">
    <property type="protein sequence ID" value="KAJ8115868.1"/>
    <property type="molecule type" value="Genomic_DNA"/>
</dbReference>
<organism evidence="1 2">
    <name type="scientific">Boeremia exigua</name>
    <dbReference type="NCBI Taxonomy" id="749465"/>
    <lineage>
        <taxon>Eukaryota</taxon>
        <taxon>Fungi</taxon>
        <taxon>Dikarya</taxon>
        <taxon>Ascomycota</taxon>
        <taxon>Pezizomycotina</taxon>
        <taxon>Dothideomycetes</taxon>
        <taxon>Pleosporomycetidae</taxon>
        <taxon>Pleosporales</taxon>
        <taxon>Pleosporineae</taxon>
        <taxon>Didymellaceae</taxon>
        <taxon>Boeremia</taxon>
    </lineage>
</organism>
<sequence length="79" mass="8035">MTNAQTGSSAATGGSCGYVMIGVKSRAVAFVCLVDSKEAGLVESKEAGLATNGRNRMPITVLASIFINTGQSQHTLTAS</sequence>
<reference evidence="1" key="1">
    <citation type="submission" date="2022-11" db="EMBL/GenBank/DDBJ databases">
        <title>Genome Sequence of Boeremia exigua.</title>
        <authorList>
            <person name="Buettner E."/>
        </authorList>
    </citation>
    <scope>NUCLEOTIDE SEQUENCE</scope>
    <source>
        <strain evidence="1">CU02</strain>
    </source>
</reference>
<comment type="caution">
    <text evidence="1">The sequence shown here is derived from an EMBL/GenBank/DDBJ whole genome shotgun (WGS) entry which is preliminary data.</text>
</comment>
<accession>A0ACC2IL23</accession>
<evidence type="ECO:0000313" key="1">
    <source>
        <dbReference type="EMBL" id="KAJ8115868.1"/>
    </source>
</evidence>
<protein>
    <submittedName>
        <fullName evidence="1">Uncharacterized protein</fullName>
    </submittedName>
</protein>
<keyword evidence="2" id="KW-1185">Reference proteome</keyword>
<name>A0ACC2IL23_9PLEO</name>